<dbReference type="EMBL" id="JBJQOH010000006">
    <property type="protein sequence ID" value="KAL3682271.1"/>
    <property type="molecule type" value="Genomic_DNA"/>
</dbReference>
<name>A0ABD3GWW3_9MARC</name>
<sequence length="97" mass="10396">MSSAPPPPAFVALARPPSLKQVARQRSAVLMPPPPPPEKAKTSRPTTSIRKPTGPKLLNVSMTVGIAGEDVPAETFDRLSAYLEQNAKMHQNSNRLG</sequence>
<gene>
    <name evidence="2" type="ORF">R1sor_000293</name>
</gene>
<protein>
    <submittedName>
        <fullName evidence="2">Uncharacterized protein</fullName>
    </submittedName>
</protein>
<evidence type="ECO:0000313" key="2">
    <source>
        <dbReference type="EMBL" id="KAL3682271.1"/>
    </source>
</evidence>
<dbReference type="Proteomes" id="UP001633002">
    <property type="component" value="Unassembled WGS sequence"/>
</dbReference>
<evidence type="ECO:0000313" key="3">
    <source>
        <dbReference type="Proteomes" id="UP001633002"/>
    </source>
</evidence>
<proteinExistence type="predicted"/>
<feature type="region of interest" description="Disordered" evidence="1">
    <location>
        <begin position="1"/>
        <end position="56"/>
    </location>
</feature>
<keyword evidence="3" id="KW-1185">Reference proteome</keyword>
<evidence type="ECO:0000256" key="1">
    <source>
        <dbReference type="SAM" id="MobiDB-lite"/>
    </source>
</evidence>
<dbReference type="AlphaFoldDB" id="A0ABD3GWW3"/>
<accession>A0ABD3GWW3</accession>
<comment type="caution">
    <text evidence="2">The sequence shown here is derived from an EMBL/GenBank/DDBJ whole genome shotgun (WGS) entry which is preliminary data.</text>
</comment>
<reference evidence="2 3" key="1">
    <citation type="submission" date="2024-09" db="EMBL/GenBank/DDBJ databases">
        <title>Chromosome-scale assembly of Riccia sorocarpa.</title>
        <authorList>
            <person name="Paukszto L."/>
        </authorList>
    </citation>
    <scope>NUCLEOTIDE SEQUENCE [LARGE SCALE GENOMIC DNA]</scope>
    <source>
        <strain evidence="2">LP-2024</strain>
        <tissue evidence="2">Aerial parts of the thallus</tissue>
    </source>
</reference>
<organism evidence="2 3">
    <name type="scientific">Riccia sorocarpa</name>
    <dbReference type="NCBI Taxonomy" id="122646"/>
    <lineage>
        <taxon>Eukaryota</taxon>
        <taxon>Viridiplantae</taxon>
        <taxon>Streptophyta</taxon>
        <taxon>Embryophyta</taxon>
        <taxon>Marchantiophyta</taxon>
        <taxon>Marchantiopsida</taxon>
        <taxon>Marchantiidae</taxon>
        <taxon>Marchantiales</taxon>
        <taxon>Ricciaceae</taxon>
        <taxon>Riccia</taxon>
    </lineage>
</organism>